<sequence length="578" mass="62820">MKRHHMAAVAAFACTTLALAGCGQGNAVSSSLDDCVTDAAGCNSGERADGGEITWAIDAGWSSWNQNTADGNNAYVSLALAGMWPYTGQWDQDNNFIVNEGLFASEPKLVSESPVTVEYTLKEGANWGDGTDITVDDFIYHWYARSGNNDLCAECTPATTTYGSQVASIEGDANTVTVTYVDSYHSAEWKYEEVLSEPAHVAEDQGFDWKNDPAAMAAAELYFSETTPTWTTGPYKVANAAMGEYVIYEPNPDWAGDTEVTLDKITFQVMEGLDNIVTALRNGEIDGASPFSVTAEAITQLESADGLSYSIAGGPSWEHIDLNTNNEFLSDVELRTAVFQAIDLESIISRTYAFVQSDIERKNNHLFRNGSEYFTDYLTATGQGAGDIEMARDTLVDAGYTWNADGALETPDGEEVKLNFRYIESRESRKITGELTQATLADLGIDVTLKPIPDSDLGTVLAESDFDMINFGWSSDPLFVGSASQYWSSESGSNFGNLDDPDLDVLIEEINGTLDMDDAAARANEAVKRVIEDAYVLPIVDSPVVVMVSDNLVNVRDNWASQQRAAYNIAEWGVADTE</sequence>
<dbReference type="PROSITE" id="PS51257">
    <property type="entry name" value="PROKAR_LIPOPROTEIN"/>
    <property type="match status" value="1"/>
</dbReference>
<dbReference type="Gene3D" id="3.40.190.10">
    <property type="entry name" value="Periplasmic binding protein-like II"/>
    <property type="match status" value="1"/>
</dbReference>
<dbReference type="Proteomes" id="UP001596470">
    <property type="component" value="Unassembled WGS sequence"/>
</dbReference>
<gene>
    <name evidence="3" type="ORF">ACFQS3_18410</name>
</gene>
<dbReference type="Pfam" id="PF00496">
    <property type="entry name" value="SBP_bac_5"/>
    <property type="match status" value="1"/>
</dbReference>
<reference evidence="4" key="1">
    <citation type="journal article" date="2019" name="Int. J. Syst. Evol. Microbiol.">
        <title>The Global Catalogue of Microorganisms (GCM) 10K type strain sequencing project: providing services to taxonomists for standard genome sequencing and annotation.</title>
        <authorList>
            <consortium name="The Broad Institute Genomics Platform"/>
            <consortium name="The Broad Institute Genome Sequencing Center for Infectious Disease"/>
            <person name="Wu L."/>
            <person name="Ma J."/>
        </authorList>
    </citation>
    <scope>NUCLEOTIDE SEQUENCE [LARGE SCALE GENOMIC DNA]</scope>
    <source>
        <strain evidence="4">KACC 12634</strain>
    </source>
</reference>
<dbReference type="PANTHER" id="PTHR30290:SF65">
    <property type="entry name" value="MONOACYL PHOSPHATIDYLINOSITOL TETRAMANNOSIDE-BINDING PROTEIN LPQW-RELATED"/>
    <property type="match status" value="1"/>
</dbReference>
<dbReference type="SUPFAM" id="SSF53850">
    <property type="entry name" value="Periplasmic binding protein-like II"/>
    <property type="match status" value="1"/>
</dbReference>
<dbReference type="EMBL" id="JBHSYS010000004">
    <property type="protein sequence ID" value="MFC6959173.1"/>
    <property type="molecule type" value="Genomic_DNA"/>
</dbReference>
<dbReference type="RefSeq" id="WP_382344847.1">
    <property type="nucleotide sequence ID" value="NZ_JBHMBP010000001.1"/>
</dbReference>
<organism evidence="3 4">
    <name type="scientific">Glycomyces mayteni</name>
    <dbReference type="NCBI Taxonomy" id="543887"/>
    <lineage>
        <taxon>Bacteria</taxon>
        <taxon>Bacillati</taxon>
        <taxon>Actinomycetota</taxon>
        <taxon>Actinomycetes</taxon>
        <taxon>Glycomycetales</taxon>
        <taxon>Glycomycetaceae</taxon>
        <taxon>Glycomyces</taxon>
    </lineage>
</organism>
<keyword evidence="1" id="KW-0732">Signal</keyword>
<dbReference type="CDD" id="cd08501">
    <property type="entry name" value="PBP2_Lpqw"/>
    <property type="match status" value="1"/>
</dbReference>
<evidence type="ECO:0000313" key="3">
    <source>
        <dbReference type="EMBL" id="MFC6959173.1"/>
    </source>
</evidence>
<name>A0ABW2DEG7_9ACTN</name>
<feature type="signal peptide" evidence="1">
    <location>
        <begin position="1"/>
        <end position="20"/>
    </location>
</feature>
<evidence type="ECO:0000313" key="4">
    <source>
        <dbReference type="Proteomes" id="UP001596470"/>
    </source>
</evidence>
<comment type="caution">
    <text evidence="3">The sequence shown here is derived from an EMBL/GenBank/DDBJ whole genome shotgun (WGS) entry which is preliminary data.</text>
</comment>
<evidence type="ECO:0000256" key="1">
    <source>
        <dbReference type="SAM" id="SignalP"/>
    </source>
</evidence>
<keyword evidence="4" id="KW-1185">Reference proteome</keyword>
<feature type="domain" description="Solute-binding protein family 5" evidence="2">
    <location>
        <begin position="109"/>
        <end position="494"/>
    </location>
</feature>
<feature type="chain" id="PRO_5045653958" evidence="1">
    <location>
        <begin position="21"/>
        <end position="578"/>
    </location>
</feature>
<evidence type="ECO:0000259" key="2">
    <source>
        <dbReference type="Pfam" id="PF00496"/>
    </source>
</evidence>
<dbReference type="InterPro" id="IPR000914">
    <property type="entry name" value="SBP_5_dom"/>
</dbReference>
<proteinExistence type="predicted"/>
<dbReference type="InterPro" id="IPR039424">
    <property type="entry name" value="SBP_5"/>
</dbReference>
<protein>
    <submittedName>
        <fullName evidence="3">ABC transporter family substrate-binding protein</fullName>
    </submittedName>
</protein>
<dbReference type="Gene3D" id="3.10.105.10">
    <property type="entry name" value="Dipeptide-binding Protein, Domain 3"/>
    <property type="match status" value="1"/>
</dbReference>
<accession>A0ABW2DEG7</accession>
<dbReference type="PANTHER" id="PTHR30290">
    <property type="entry name" value="PERIPLASMIC BINDING COMPONENT OF ABC TRANSPORTER"/>
    <property type="match status" value="1"/>
</dbReference>